<accession>A0ABU5R102</accession>
<sequence length="159" mass="17384">MVQRGRGQLSWYPDDPVWSEVRPGLWIGGHTRFDATGEVPVVVAHEFDVVISLYRREGHGPPDGVEHHCVPIPDGPLSPEQLEQVARLAGLAAAAVRGGRKTLVRCHAGYNRSGLVVARTLVELGLGVPEAVALIRSRHSPRVLHNELFVRYLGNELAP</sequence>
<organism evidence="2 3">
    <name type="scientific">Amycolatopsis heterodermiae</name>
    <dbReference type="NCBI Taxonomy" id="3110235"/>
    <lineage>
        <taxon>Bacteria</taxon>
        <taxon>Bacillati</taxon>
        <taxon>Actinomycetota</taxon>
        <taxon>Actinomycetes</taxon>
        <taxon>Pseudonocardiales</taxon>
        <taxon>Pseudonocardiaceae</taxon>
        <taxon>Amycolatopsis</taxon>
    </lineage>
</organism>
<dbReference type="RefSeq" id="WP_323325323.1">
    <property type="nucleotide sequence ID" value="NZ_JAYFSI010000001.1"/>
</dbReference>
<dbReference type="Gene3D" id="3.90.190.10">
    <property type="entry name" value="Protein tyrosine phosphatase superfamily"/>
    <property type="match status" value="1"/>
</dbReference>
<dbReference type="InterPro" id="IPR029021">
    <property type="entry name" value="Prot-tyrosine_phosphatase-like"/>
</dbReference>
<keyword evidence="3" id="KW-1185">Reference proteome</keyword>
<dbReference type="SUPFAM" id="SSF52799">
    <property type="entry name" value="(Phosphotyrosine protein) phosphatases II"/>
    <property type="match status" value="1"/>
</dbReference>
<evidence type="ECO:0000313" key="3">
    <source>
        <dbReference type="Proteomes" id="UP001304298"/>
    </source>
</evidence>
<dbReference type="EMBL" id="JAYFSI010000001">
    <property type="protein sequence ID" value="MEA5359873.1"/>
    <property type="molecule type" value="Genomic_DNA"/>
</dbReference>
<dbReference type="PROSITE" id="PS50056">
    <property type="entry name" value="TYR_PHOSPHATASE_2"/>
    <property type="match status" value="1"/>
</dbReference>
<proteinExistence type="predicted"/>
<name>A0ABU5R102_9PSEU</name>
<feature type="domain" description="Tyrosine specific protein phosphatases" evidence="1">
    <location>
        <begin position="97"/>
        <end position="150"/>
    </location>
</feature>
<evidence type="ECO:0000313" key="2">
    <source>
        <dbReference type="EMBL" id="MEA5359873.1"/>
    </source>
</evidence>
<comment type="caution">
    <text evidence="2">The sequence shown here is derived from an EMBL/GenBank/DDBJ whole genome shotgun (WGS) entry which is preliminary data.</text>
</comment>
<protein>
    <submittedName>
        <fullName evidence="2">Protein phosphatase</fullName>
    </submittedName>
</protein>
<gene>
    <name evidence="2" type="ORF">VA596_10020</name>
</gene>
<reference evidence="2 3" key="1">
    <citation type="submission" date="2023-12" db="EMBL/GenBank/DDBJ databases">
        <title>Amycolatopsis sp. V23-08.</title>
        <authorList>
            <person name="Somphong A."/>
        </authorList>
    </citation>
    <scope>NUCLEOTIDE SEQUENCE [LARGE SCALE GENOMIC DNA]</scope>
    <source>
        <strain evidence="2 3">V23-08</strain>
    </source>
</reference>
<dbReference type="InterPro" id="IPR000387">
    <property type="entry name" value="Tyr_Pase_dom"/>
</dbReference>
<dbReference type="Proteomes" id="UP001304298">
    <property type="component" value="Unassembled WGS sequence"/>
</dbReference>
<evidence type="ECO:0000259" key="1">
    <source>
        <dbReference type="PROSITE" id="PS50056"/>
    </source>
</evidence>